<name>A0A6P9A825_THRPL</name>
<protein>
    <submittedName>
        <fullName evidence="3">Uncharacterized protein LOC117652980</fullName>
    </submittedName>
</protein>
<keyword evidence="2" id="KW-1185">Reference proteome</keyword>
<dbReference type="AlphaFoldDB" id="A0A6P9A825"/>
<dbReference type="Proteomes" id="UP000515158">
    <property type="component" value="Unplaced"/>
</dbReference>
<evidence type="ECO:0000313" key="3">
    <source>
        <dbReference type="RefSeq" id="XP_034254148.1"/>
    </source>
</evidence>
<organism evidence="3">
    <name type="scientific">Thrips palmi</name>
    <name type="common">Melon thrips</name>
    <dbReference type="NCBI Taxonomy" id="161013"/>
    <lineage>
        <taxon>Eukaryota</taxon>
        <taxon>Metazoa</taxon>
        <taxon>Ecdysozoa</taxon>
        <taxon>Arthropoda</taxon>
        <taxon>Hexapoda</taxon>
        <taxon>Insecta</taxon>
        <taxon>Pterygota</taxon>
        <taxon>Neoptera</taxon>
        <taxon>Paraneoptera</taxon>
        <taxon>Thysanoptera</taxon>
        <taxon>Terebrantia</taxon>
        <taxon>Thripoidea</taxon>
        <taxon>Thripidae</taxon>
        <taxon>Thrips</taxon>
    </lineage>
</organism>
<evidence type="ECO:0000313" key="2">
    <source>
        <dbReference type="Proteomes" id="UP000515158"/>
    </source>
</evidence>
<feature type="region of interest" description="Disordered" evidence="1">
    <location>
        <begin position="1"/>
        <end position="28"/>
    </location>
</feature>
<dbReference type="KEGG" id="tpal:117652980"/>
<dbReference type="InParanoid" id="A0A6P9A825"/>
<sequence>MKAQARKALGNERQGLYGTGGGSVNPATLPTKVNEAVLQVIGKSAAGLQNPHDQGRTGPSGNLMFPRKTVVNCFFCLKTLYMPEVKRSSMIDGKTLWKTNASIRPPE</sequence>
<reference evidence="3" key="1">
    <citation type="submission" date="2025-08" db="UniProtKB">
        <authorList>
            <consortium name="RefSeq"/>
        </authorList>
    </citation>
    <scope>IDENTIFICATION</scope>
    <source>
        <tissue evidence="3">Total insect</tissue>
    </source>
</reference>
<accession>A0A6P9A825</accession>
<proteinExistence type="predicted"/>
<dbReference type="OrthoDB" id="3066195at2759"/>
<gene>
    <name evidence="3" type="primary">LOC117652980</name>
</gene>
<dbReference type="RefSeq" id="XP_034254148.1">
    <property type="nucleotide sequence ID" value="XM_034398257.1"/>
</dbReference>
<evidence type="ECO:0000256" key="1">
    <source>
        <dbReference type="SAM" id="MobiDB-lite"/>
    </source>
</evidence>
<dbReference type="GeneID" id="117652980"/>